<dbReference type="PANTHER" id="PTHR46825:SF15">
    <property type="entry name" value="BETA-LACTAMASE-RELATED DOMAIN-CONTAINING PROTEIN"/>
    <property type="match status" value="1"/>
</dbReference>
<dbReference type="GeneID" id="54471040"/>
<evidence type="ECO:0000256" key="1">
    <source>
        <dbReference type="ARBA" id="ARBA00038215"/>
    </source>
</evidence>
<dbReference type="PANTHER" id="PTHR46825">
    <property type="entry name" value="D-ALANYL-D-ALANINE-CARBOXYPEPTIDASE/ENDOPEPTIDASE AMPH"/>
    <property type="match status" value="1"/>
</dbReference>
<feature type="domain" description="Beta-lactamase-related" evidence="2">
    <location>
        <begin position="15"/>
        <end position="346"/>
    </location>
</feature>
<dbReference type="Pfam" id="PF00144">
    <property type="entry name" value="Beta-lactamase"/>
    <property type="match status" value="1"/>
</dbReference>
<dbReference type="RefSeq" id="XP_033587110.1">
    <property type="nucleotide sequence ID" value="XM_033730038.1"/>
</dbReference>
<name>A0A6A6PKG2_9PEZI</name>
<dbReference type="Proteomes" id="UP000799767">
    <property type="component" value="Unassembled WGS sequence"/>
</dbReference>
<dbReference type="EMBL" id="MU001639">
    <property type="protein sequence ID" value="KAF2480540.1"/>
    <property type="molecule type" value="Genomic_DNA"/>
</dbReference>
<keyword evidence="4" id="KW-1185">Reference proteome</keyword>
<sequence>MASSTPKPLFPDGIDDLVASVQSQYSIPSQCIGIVDGTRTATRAYGLAQLPNTPATEDTLYYIASCTKSFTATTLQCLLGNLKGTVSLQTTLASVLPADDFALAESTYATERATLEDALAHRLGTARHDLSYGGRADYTVADAVRSLRHLTPAVAFREKHHYLNLGYMTVQHAIETLAGGEGIEALHERYIWAPLGMRTTFISLATAREAAASRMAEGYTRDAAEPETVIVAPYVDDYPLVGGGGIISSIADMTRYMAAVVHNGFPTLSSEAYEDLFVPRVVAGDSPHKAWSTQLYALGWKVATFHGHRIVHHDGGICGFAAKMLFLPAQRWGVVVLANSDAGGSAGNETVLLRLLRERLGLGEGEEGAEIFAGWEKEFAEILQRAKTARERLYPPASRPTTPLSLPLDAYEGAYSNAGYGLMHVRRTRATDNVPCRSKIASILHAEWPGRLMDFVFDFEHVGGEEFVVWVDTATSSAMVRSGQRGRFVVRDGRVKMLGVNLSPFEERTDDENLMVWFSRVVE</sequence>
<evidence type="ECO:0000259" key="2">
    <source>
        <dbReference type="Pfam" id="PF00144"/>
    </source>
</evidence>
<organism evidence="3 4">
    <name type="scientific">Neohortaea acidophila</name>
    <dbReference type="NCBI Taxonomy" id="245834"/>
    <lineage>
        <taxon>Eukaryota</taxon>
        <taxon>Fungi</taxon>
        <taxon>Dikarya</taxon>
        <taxon>Ascomycota</taxon>
        <taxon>Pezizomycotina</taxon>
        <taxon>Dothideomycetes</taxon>
        <taxon>Dothideomycetidae</taxon>
        <taxon>Mycosphaerellales</taxon>
        <taxon>Teratosphaeriaceae</taxon>
        <taxon>Neohortaea</taxon>
    </lineage>
</organism>
<evidence type="ECO:0000313" key="4">
    <source>
        <dbReference type="Proteomes" id="UP000799767"/>
    </source>
</evidence>
<dbReference type="InterPro" id="IPR012338">
    <property type="entry name" value="Beta-lactam/transpept-like"/>
</dbReference>
<dbReference type="Gene3D" id="3.40.710.10">
    <property type="entry name" value="DD-peptidase/beta-lactamase superfamily"/>
    <property type="match status" value="1"/>
</dbReference>
<gene>
    <name evidence="3" type="ORF">BDY17DRAFT_194696</name>
</gene>
<dbReference type="InterPro" id="IPR050491">
    <property type="entry name" value="AmpC-like"/>
</dbReference>
<protein>
    <submittedName>
        <fullName evidence="3">Beta-lactamase/transpeptidase-like protein</fullName>
    </submittedName>
</protein>
<proteinExistence type="inferred from homology"/>
<dbReference type="SUPFAM" id="SSF56601">
    <property type="entry name" value="beta-lactamase/transpeptidase-like"/>
    <property type="match status" value="1"/>
</dbReference>
<dbReference type="AlphaFoldDB" id="A0A6A6PKG2"/>
<dbReference type="InterPro" id="IPR001466">
    <property type="entry name" value="Beta-lactam-related"/>
</dbReference>
<reference evidence="3" key="1">
    <citation type="journal article" date="2020" name="Stud. Mycol.">
        <title>101 Dothideomycetes genomes: a test case for predicting lifestyles and emergence of pathogens.</title>
        <authorList>
            <person name="Haridas S."/>
            <person name="Albert R."/>
            <person name="Binder M."/>
            <person name="Bloem J."/>
            <person name="Labutti K."/>
            <person name="Salamov A."/>
            <person name="Andreopoulos B."/>
            <person name="Baker S."/>
            <person name="Barry K."/>
            <person name="Bills G."/>
            <person name="Bluhm B."/>
            <person name="Cannon C."/>
            <person name="Castanera R."/>
            <person name="Culley D."/>
            <person name="Daum C."/>
            <person name="Ezra D."/>
            <person name="Gonzalez J."/>
            <person name="Henrissat B."/>
            <person name="Kuo A."/>
            <person name="Liang C."/>
            <person name="Lipzen A."/>
            <person name="Lutzoni F."/>
            <person name="Magnuson J."/>
            <person name="Mondo S."/>
            <person name="Nolan M."/>
            <person name="Ohm R."/>
            <person name="Pangilinan J."/>
            <person name="Park H.-J."/>
            <person name="Ramirez L."/>
            <person name="Alfaro M."/>
            <person name="Sun H."/>
            <person name="Tritt A."/>
            <person name="Yoshinaga Y."/>
            <person name="Zwiers L.-H."/>
            <person name="Turgeon B."/>
            <person name="Goodwin S."/>
            <person name="Spatafora J."/>
            <person name="Crous P."/>
            <person name="Grigoriev I."/>
        </authorList>
    </citation>
    <scope>NUCLEOTIDE SEQUENCE</scope>
    <source>
        <strain evidence="3">CBS 113389</strain>
    </source>
</reference>
<evidence type="ECO:0000313" key="3">
    <source>
        <dbReference type="EMBL" id="KAF2480540.1"/>
    </source>
</evidence>
<dbReference type="OrthoDB" id="5946976at2759"/>
<comment type="similarity">
    <text evidence="1">Belongs to the peptidase S12 family.</text>
</comment>
<accession>A0A6A6PKG2</accession>